<proteinExistence type="predicted"/>
<dbReference type="GO" id="GO:0003676">
    <property type="term" value="F:nucleic acid binding"/>
    <property type="evidence" value="ECO:0007669"/>
    <property type="project" value="InterPro"/>
</dbReference>
<dbReference type="Pfam" id="PF08797">
    <property type="entry name" value="HIRAN"/>
    <property type="match status" value="1"/>
</dbReference>
<organism evidence="4 5">
    <name type="scientific">Desulfofundulus thermosubterraneus DSM 16057</name>
    <dbReference type="NCBI Taxonomy" id="1121432"/>
    <lineage>
        <taxon>Bacteria</taxon>
        <taxon>Bacillati</taxon>
        <taxon>Bacillota</taxon>
        <taxon>Clostridia</taxon>
        <taxon>Eubacteriales</taxon>
        <taxon>Peptococcaceae</taxon>
        <taxon>Desulfofundulus</taxon>
    </lineage>
</organism>
<dbReference type="OrthoDB" id="1956605at2"/>
<keyword evidence="1" id="KW-0479">Metal-binding</keyword>
<name>A0A1M6JGV3_9FIRM</name>
<evidence type="ECO:0000313" key="4">
    <source>
        <dbReference type="EMBL" id="SHJ45958.1"/>
    </source>
</evidence>
<feature type="domain" description="HIRAN" evidence="3">
    <location>
        <begin position="64"/>
        <end position="126"/>
    </location>
</feature>
<protein>
    <recommendedName>
        <fullName evidence="3">HIRAN domain-containing protein</fullName>
    </recommendedName>
</protein>
<evidence type="ECO:0000259" key="3">
    <source>
        <dbReference type="Pfam" id="PF08797"/>
    </source>
</evidence>
<dbReference type="GO" id="GO:0016818">
    <property type="term" value="F:hydrolase activity, acting on acid anhydrides, in phosphorus-containing anhydrides"/>
    <property type="evidence" value="ECO:0007669"/>
    <property type="project" value="InterPro"/>
</dbReference>
<dbReference type="Proteomes" id="UP000184529">
    <property type="component" value="Unassembled WGS sequence"/>
</dbReference>
<reference evidence="5" key="1">
    <citation type="submission" date="2016-11" db="EMBL/GenBank/DDBJ databases">
        <authorList>
            <person name="Varghese N."/>
            <person name="Submissions S."/>
        </authorList>
    </citation>
    <scope>NUCLEOTIDE SEQUENCE [LARGE SCALE GENOMIC DNA]</scope>
    <source>
        <strain evidence="5">DSM 16057</strain>
    </source>
</reference>
<evidence type="ECO:0000256" key="2">
    <source>
        <dbReference type="ARBA" id="ARBA00022801"/>
    </source>
</evidence>
<accession>A0A1M6JGV3</accession>
<keyword evidence="5" id="KW-1185">Reference proteome</keyword>
<sequence>MLDRSLVFTLANRLCRLGVPRPDALRRAWRMIKQKRFATRVAGVTFGRRQEALARLVKYPAGAVRFRLAREPNGFDPNAVAVYAEVAGKGRYKIGYLPRGAAALFSAVLDREGTAVRVAEGRVTGGRYAGWNRGLNLVLELAGCADVREAA</sequence>
<dbReference type="GO" id="GO:0008270">
    <property type="term" value="F:zinc ion binding"/>
    <property type="evidence" value="ECO:0007669"/>
    <property type="project" value="InterPro"/>
</dbReference>
<evidence type="ECO:0000256" key="1">
    <source>
        <dbReference type="ARBA" id="ARBA00022723"/>
    </source>
</evidence>
<dbReference type="EMBL" id="FQZM01000035">
    <property type="protein sequence ID" value="SHJ45958.1"/>
    <property type="molecule type" value="Genomic_DNA"/>
</dbReference>
<dbReference type="Gene3D" id="3.30.70.2330">
    <property type="match status" value="1"/>
</dbReference>
<evidence type="ECO:0000313" key="5">
    <source>
        <dbReference type="Proteomes" id="UP000184529"/>
    </source>
</evidence>
<keyword evidence="2" id="KW-0378">Hydrolase</keyword>
<dbReference type="InterPro" id="IPR014905">
    <property type="entry name" value="HIRAN"/>
</dbReference>
<dbReference type="STRING" id="1121432.SAMN02745219_02615"/>
<gene>
    <name evidence="4" type="ORF">SAMN02745219_02615</name>
</gene>
<dbReference type="AlphaFoldDB" id="A0A1M6JGV3"/>
<dbReference type="RefSeq" id="WP_131821509.1">
    <property type="nucleotide sequence ID" value="NZ_FQZM01000035.1"/>
</dbReference>